<evidence type="ECO:0000259" key="2">
    <source>
        <dbReference type="Pfam" id="PF00443"/>
    </source>
</evidence>
<name>A0ABU7CIL3_9TELE</name>
<dbReference type="Gene3D" id="3.90.70.10">
    <property type="entry name" value="Cysteine proteinases"/>
    <property type="match status" value="1"/>
</dbReference>
<dbReference type="GO" id="GO:0016787">
    <property type="term" value="F:hydrolase activity"/>
    <property type="evidence" value="ECO:0007669"/>
    <property type="project" value="UniProtKB-KW"/>
</dbReference>
<reference evidence="3 4" key="1">
    <citation type="submission" date="2021-07" db="EMBL/GenBank/DDBJ databases">
        <authorList>
            <person name="Palmer J.M."/>
        </authorList>
    </citation>
    <scope>NUCLEOTIDE SEQUENCE [LARGE SCALE GENOMIC DNA]</scope>
    <source>
        <strain evidence="3 4">AT_MEX2019</strain>
        <tissue evidence="3">Muscle</tissue>
    </source>
</reference>
<dbReference type="PROSITE" id="PS00972">
    <property type="entry name" value="USP_1"/>
    <property type="match status" value="1"/>
</dbReference>
<keyword evidence="1" id="KW-0472">Membrane</keyword>
<sequence length="170" mass="19220">MVKNWGVVGGIAAAIAAGVYVLWGPITERKKRNRGMVPGLLNLGNTCFLNSLLQGLAACPSFIRWLEKFSGLPSIQSCKDNQLSSTLLQLLKALSSEEPGDEHVLDAGCLLDVLRLYRWHISSFEEQVEPYCCRLFSFNKNCIYTDHHHEYPTHCGRLMMHLNCYFSRVE</sequence>
<keyword evidence="4" id="KW-1185">Reference proteome</keyword>
<evidence type="ECO:0000313" key="4">
    <source>
        <dbReference type="Proteomes" id="UP001345963"/>
    </source>
</evidence>
<keyword evidence="3" id="KW-0378">Hydrolase</keyword>
<dbReference type="SUPFAM" id="SSF54001">
    <property type="entry name" value="Cysteine proteinases"/>
    <property type="match status" value="1"/>
</dbReference>
<keyword evidence="1" id="KW-1133">Transmembrane helix</keyword>
<proteinExistence type="predicted"/>
<comment type="caution">
    <text evidence="3">The sequence shown here is derived from an EMBL/GenBank/DDBJ whole genome shotgun (WGS) entry which is preliminary data.</text>
</comment>
<dbReference type="InterPro" id="IPR018200">
    <property type="entry name" value="USP_CS"/>
</dbReference>
<dbReference type="EMBL" id="JAHUTI010092733">
    <property type="protein sequence ID" value="MED6262477.1"/>
    <property type="molecule type" value="Genomic_DNA"/>
</dbReference>
<evidence type="ECO:0000313" key="3">
    <source>
        <dbReference type="EMBL" id="MED6262477.1"/>
    </source>
</evidence>
<dbReference type="Pfam" id="PF00443">
    <property type="entry name" value="UCH"/>
    <property type="match status" value="1"/>
</dbReference>
<keyword evidence="1" id="KW-0812">Transmembrane</keyword>
<gene>
    <name evidence="3" type="primary">USP30</name>
    <name evidence="3" type="ORF">ATANTOWER_020038</name>
</gene>
<feature type="domain" description="Peptidase C19 ubiquitin carboxyl-terminal hydrolase" evidence="2">
    <location>
        <begin position="39"/>
        <end position="97"/>
    </location>
</feature>
<dbReference type="InterPro" id="IPR038765">
    <property type="entry name" value="Papain-like_cys_pep_sf"/>
</dbReference>
<dbReference type="Proteomes" id="UP001345963">
    <property type="component" value="Unassembled WGS sequence"/>
</dbReference>
<evidence type="ECO:0000256" key="1">
    <source>
        <dbReference type="SAM" id="Phobius"/>
    </source>
</evidence>
<organism evidence="3 4">
    <name type="scientific">Ataeniobius toweri</name>
    <dbReference type="NCBI Taxonomy" id="208326"/>
    <lineage>
        <taxon>Eukaryota</taxon>
        <taxon>Metazoa</taxon>
        <taxon>Chordata</taxon>
        <taxon>Craniata</taxon>
        <taxon>Vertebrata</taxon>
        <taxon>Euteleostomi</taxon>
        <taxon>Actinopterygii</taxon>
        <taxon>Neopterygii</taxon>
        <taxon>Teleostei</taxon>
        <taxon>Neoteleostei</taxon>
        <taxon>Acanthomorphata</taxon>
        <taxon>Ovalentaria</taxon>
        <taxon>Atherinomorphae</taxon>
        <taxon>Cyprinodontiformes</taxon>
        <taxon>Goodeidae</taxon>
        <taxon>Ataeniobius</taxon>
    </lineage>
</organism>
<protein>
    <submittedName>
        <fullName evidence="3">Ubiquitin carboxyl-terminal hydrolase 30</fullName>
    </submittedName>
</protein>
<feature type="transmembrane region" description="Helical" evidence="1">
    <location>
        <begin position="6"/>
        <end position="26"/>
    </location>
</feature>
<accession>A0ABU7CIL3</accession>
<dbReference type="InterPro" id="IPR001394">
    <property type="entry name" value="Peptidase_C19_UCH"/>
</dbReference>